<organism evidence="1">
    <name type="scientific">marine sediment metagenome</name>
    <dbReference type="NCBI Taxonomy" id="412755"/>
    <lineage>
        <taxon>unclassified sequences</taxon>
        <taxon>metagenomes</taxon>
        <taxon>ecological metagenomes</taxon>
    </lineage>
</organism>
<dbReference type="EMBL" id="BARV01023093">
    <property type="protein sequence ID" value="GAI27475.1"/>
    <property type="molecule type" value="Genomic_DNA"/>
</dbReference>
<sequence>MRICLVTVAQSVPGFEDFWFGVIQKGFSKVLRPDTEVVQKALKVGLSNPNISLTLFTSSAVGRGRLVNGRPVPCLISTAISAAFKAII</sequence>
<evidence type="ECO:0000313" key="1">
    <source>
        <dbReference type="EMBL" id="GAI27475.1"/>
    </source>
</evidence>
<accession>X1NL32</accession>
<protein>
    <submittedName>
        <fullName evidence="1">Uncharacterized protein</fullName>
    </submittedName>
</protein>
<dbReference type="AlphaFoldDB" id="X1NL32"/>
<name>X1NL32_9ZZZZ</name>
<proteinExistence type="predicted"/>
<reference evidence="1" key="1">
    <citation type="journal article" date="2014" name="Front. Microbiol.">
        <title>High frequency of phylogenetically diverse reductive dehalogenase-homologous genes in deep subseafloor sedimentary metagenomes.</title>
        <authorList>
            <person name="Kawai M."/>
            <person name="Futagami T."/>
            <person name="Toyoda A."/>
            <person name="Takaki Y."/>
            <person name="Nishi S."/>
            <person name="Hori S."/>
            <person name="Arai W."/>
            <person name="Tsubouchi T."/>
            <person name="Morono Y."/>
            <person name="Uchiyama I."/>
            <person name="Ito T."/>
            <person name="Fujiyama A."/>
            <person name="Inagaki F."/>
            <person name="Takami H."/>
        </authorList>
    </citation>
    <scope>NUCLEOTIDE SEQUENCE</scope>
    <source>
        <strain evidence="1">Expedition CK06-06</strain>
    </source>
</reference>
<comment type="caution">
    <text evidence="1">The sequence shown here is derived from an EMBL/GenBank/DDBJ whole genome shotgun (WGS) entry which is preliminary data.</text>
</comment>
<gene>
    <name evidence="1" type="ORF">S06H3_37942</name>
</gene>